<dbReference type="STRING" id="1198029.A0A1U7LUB5"/>
<dbReference type="GO" id="GO:0005524">
    <property type="term" value="F:ATP binding"/>
    <property type="evidence" value="ECO:0007669"/>
    <property type="project" value="InterPro"/>
</dbReference>
<dbReference type="InterPro" id="IPR014001">
    <property type="entry name" value="Helicase_ATP-bd"/>
</dbReference>
<feature type="non-terminal residue" evidence="4">
    <location>
        <position position="362"/>
    </location>
</feature>
<dbReference type="SUPFAM" id="SSF52540">
    <property type="entry name" value="P-loop containing nucleoside triphosphate hydrolases"/>
    <property type="match status" value="1"/>
</dbReference>
<keyword evidence="2" id="KW-1133">Transmembrane helix</keyword>
<dbReference type="GO" id="GO:0043138">
    <property type="term" value="F:3'-5' DNA helicase activity"/>
    <property type="evidence" value="ECO:0007669"/>
    <property type="project" value="TreeGrafter"/>
</dbReference>
<dbReference type="PROSITE" id="PS51192">
    <property type="entry name" value="HELICASE_ATP_BIND_1"/>
    <property type="match status" value="1"/>
</dbReference>
<keyword evidence="4" id="KW-0067">ATP-binding</keyword>
<keyword evidence="2" id="KW-0812">Transmembrane</keyword>
<gene>
    <name evidence="4" type="ORF">NEOLI_004806</name>
</gene>
<keyword evidence="5" id="KW-1185">Reference proteome</keyword>
<dbReference type="GO" id="GO:0003676">
    <property type="term" value="F:nucleic acid binding"/>
    <property type="evidence" value="ECO:0007669"/>
    <property type="project" value="InterPro"/>
</dbReference>
<evidence type="ECO:0000313" key="4">
    <source>
        <dbReference type="EMBL" id="OLL26208.1"/>
    </source>
</evidence>
<keyword evidence="2" id="KW-0472">Membrane</keyword>
<protein>
    <submittedName>
        <fullName evidence="4">ATP-dependent DNA helicase Q5</fullName>
    </submittedName>
</protein>
<evidence type="ECO:0000256" key="1">
    <source>
        <dbReference type="ARBA" id="ARBA00005446"/>
    </source>
</evidence>
<dbReference type="AlphaFoldDB" id="A0A1U7LUB5"/>
<comment type="caution">
    <text evidence="4">The sequence shown here is derived from an EMBL/GenBank/DDBJ whole genome shotgun (WGS) entry which is preliminary data.</text>
</comment>
<dbReference type="GO" id="GO:0000724">
    <property type="term" value="P:double-strand break repair via homologous recombination"/>
    <property type="evidence" value="ECO:0007669"/>
    <property type="project" value="TreeGrafter"/>
</dbReference>
<dbReference type="EMBL" id="LXFE01000219">
    <property type="protein sequence ID" value="OLL26208.1"/>
    <property type="molecule type" value="Genomic_DNA"/>
</dbReference>
<name>A0A1U7LUB5_NEOID</name>
<feature type="transmembrane region" description="Helical" evidence="2">
    <location>
        <begin position="268"/>
        <end position="289"/>
    </location>
</feature>
<dbReference type="Pfam" id="PF00270">
    <property type="entry name" value="DEAD"/>
    <property type="match status" value="1"/>
</dbReference>
<evidence type="ECO:0000313" key="5">
    <source>
        <dbReference type="Proteomes" id="UP000186594"/>
    </source>
</evidence>
<dbReference type="Proteomes" id="UP000186594">
    <property type="component" value="Unassembled WGS sequence"/>
</dbReference>
<dbReference type="InterPro" id="IPR011545">
    <property type="entry name" value="DEAD/DEAH_box_helicase_dom"/>
</dbReference>
<sequence length="362" mass="41413">MPYHKSQAVTNTSRFVCCFLPEEVGILLVTYQSLILPFRNYLNNESIGKDCSSAFIWTTQSGIWETDYMTTLLKKQTEASKLQSLTVSTWRHIASAILKEKFMGLNLQLDYENDDDFNKETNSFAFLQASHTARMSNIHYSNTLEFDGQLTAGALLEYRKVSKAWHTFLHFGTNTILNSNKRIQDILEERENPPLKKVLLEPQWVTRQKLGRRTIWSAEEVDIALCKLYGKDSNFKSYGQKQALMEIVSGTSQIIVILPTAGGKSLLFILPSVLHGSGTTILILPLVALRQDMERRLKELEIPYAFWSHEQQYTSSLIIVTIEQASTDSFKSYLLKLSSQNQLDRIVMDECHLIFTASDYRP</sequence>
<dbReference type="InterPro" id="IPR027417">
    <property type="entry name" value="P-loop_NTPase"/>
</dbReference>
<dbReference type="OrthoDB" id="2608216at2759"/>
<reference evidence="4 5" key="1">
    <citation type="submission" date="2016-04" db="EMBL/GenBank/DDBJ databases">
        <title>Evolutionary innovation and constraint leading to complex multicellularity in the Ascomycota.</title>
        <authorList>
            <person name="Cisse O."/>
            <person name="Nguyen A."/>
            <person name="Hewitt D.A."/>
            <person name="Jedd G."/>
            <person name="Stajich J.E."/>
        </authorList>
    </citation>
    <scope>NUCLEOTIDE SEQUENCE [LARGE SCALE GENOMIC DNA]</scope>
    <source>
        <strain evidence="4 5">DAH-3</strain>
    </source>
</reference>
<dbReference type="PANTHER" id="PTHR13710:SF154">
    <property type="entry name" value="RECQ HELICASE, PUTATIVE (AFU_ORTHOLOGUE AFUA_6G14720)-RELATED"/>
    <property type="match status" value="1"/>
</dbReference>
<dbReference type="Gene3D" id="3.40.50.300">
    <property type="entry name" value="P-loop containing nucleotide triphosphate hydrolases"/>
    <property type="match status" value="1"/>
</dbReference>
<keyword evidence="4" id="KW-0347">Helicase</keyword>
<dbReference type="GO" id="GO:0005694">
    <property type="term" value="C:chromosome"/>
    <property type="evidence" value="ECO:0007669"/>
    <property type="project" value="TreeGrafter"/>
</dbReference>
<accession>A0A1U7LUB5</accession>
<dbReference type="OMA" id="TARMSNI"/>
<keyword evidence="4" id="KW-0378">Hydrolase</keyword>
<keyword evidence="4" id="KW-0547">Nucleotide-binding</keyword>
<organism evidence="4 5">
    <name type="scientific">Neolecta irregularis (strain DAH-3)</name>
    <dbReference type="NCBI Taxonomy" id="1198029"/>
    <lineage>
        <taxon>Eukaryota</taxon>
        <taxon>Fungi</taxon>
        <taxon>Dikarya</taxon>
        <taxon>Ascomycota</taxon>
        <taxon>Taphrinomycotina</taxon>
        <taxon>Neolectales</taxon>
        <taxon>Neolectaceae</taxon>
        <taxon>Neolecta</taxon>
    </lineage>
</organism>
<dbReference type="PANTHER" id="PTHR13710">
    <property type="entry name" value="DNA HELICASE RECQ FAMILY MEMBER"/>
    <property type="match status" value="1"/>
</dbReference>
<evidence type="ECO:0000259" key="3">
    <source>
        <dbReference type="PROSITE" id="PS51192"/>
    </source>
</evidence>
<comment type="similarity">
    <text evidence="1">Belongs to the helicase family. RecQ subfamily.</text>
</comment>
<dbReference type="GO" id="GO:0009378">
    <property type="term" value="F:four-way junction helicase activity"/>
    <property type="evidence" value="ECO:0007669"/>
    <property type="project" value="TreeGrafter"/>
</dbReference>
<dbReference type="GO" id="GO:0005737">
    <property type="term" value="C:cytoplasm"/>
    <property type="evidence" value="ECO:0007669"/>
    <property type="project" value="TreeGrafter"/>
</dbReference>
<feature type="domain" description="Helicase ATP-binding" evidence="3">
    <location>
        <begin position="245"/>
        <end position="362"/>
    </location>
</feature>
<evidence type="ECO:0000256" key="2">
    <source>
        <dbReference type="SAM" id="Phobius"/>
    </source>
</evidence>
<proteinExistence type="inferred from homology"/>